<proteinExistence type="predicted"/>
<organism evidence="1 3">
    <name type="scientific">Araneus ventricosus</name>
    <name type="common">Orbweaver spider</name>
    <name type="synonym">Epeira ventricosa</name>
    <dbReference type="NCBI Taxonomy" id="182803"/>
    <lineage>
        <taxon>Eukaryota</taxon>
        <taxon>Metazoa</taxon>
        <taxon>Ecdysozoa</taxon>
        <taxon>Arthropoda</taxon>
        <taxon>Chelicerata</taxon>
        <taxon>Arachnida</taxon>
        <taxon>Araneae</taxon>
        <taxon>Araneomorphae</taxon>
        <taxon>Entelegynae</taxon>
        <taxon>Araneoidea</taxon>
        <taxon>Araneidae</taxon>
        <taxon>Araneus</taxon>
    </lineage>
</organism>
<name>A0A4Y2J8H8_ARAVE</name>
<gene>
    <name evidence="1" type="ORF">AVEN_193996_1</name>
    <name evidence="2" type="ORF">AVEN_272873_1</name>
</gene>
<comment type="caution">
    <text evidence="1">The sequence shown here is derived from an EMBL/GenBank/DDBJ whole genome shotgun (WGS) entry which is preliminary data.</text>
</comment>
<sequence length="119" mass="13544">MTESVAIQKLSPECCRRSSLWITSCMPDIAGLLSEGYYVDAGYIRRSSPRVVMWMPDISGARLRGVIMWMTDISGVRSKRVVMWMPDISGVRSKRVKRDIIVYFNCSKRASGVSQSKRF</sequence>
<evidence type="ECO:0000313" key="1">
    <source>
        <dbReference type="EMBL" id="GBM86340.1"/>
    </source>
</evidence>
<reference evidence="1 3" key="1">
    <citation type="journal article" date="2019" name="Sci. Rep.">
        <title>Orb-weaving spider Araneus ventricosus genome elucidates the spidroin gene catalogue.</title>
        <authorList>
            <person name="Kono N."/>
            <person name="Nakamura H."/>
            <person name="Ohtoshi R."/>
            <person name="Moran D.A.P."/>
            <person name="Shinohara A."/>
            <person name="Yoshida Y."/>
            <person name="Fujiwara M."/>
            <person name="Mori M."/>
            <person name="Tomita M."/>
            <person name="Arakawa K."/>
        </authorList>
    </citation>
    <scope>NUCLEOTIDE SEQUENCE [LARGE SCALE GENOMIC DNA]</scope>
</reference>
<dbReference type="EMBL" id="BGPR01109565">
    <property type="protein sequence ID" value="GBM86340.1"/>
    <property type="molecule type" value="Genomic_DNA"/>
</dbReference>
<keyword evidence="3" id="KW-1185">Reference proteome</keyword>
<dbReference type="EMBL" id="BGPR01109567">
    <property type="protein sequence ID" value="GBM86346.1"/>
    <property type="molecule type" value="Genomic_DNA"/>
</dbReference>
<protein>
    <submittedName>
        <fullName evidence="1">Uncharacterized protein</fullName>
    </submittedName>
</protein>
<evidence type="ECO:0000313" key="2">
    <source>
        <dbReference type="EMBL" id="GBM86346.1"/>
    </source>
</evidence>
<accession>A0A4Y2J8H8</accession>
<dbReference type="Proteomes" id="UP000499080">
    <property type="component" value="Unassembled WGS sequence"/>
</dbReference>
<evidence type="ECO:0000313" key="3">
    <source>
        <dbReference type="Proteomes" id="UP000499080"/>
    </source>
</evidence>
<dbReference type="AlphaFoldDB" id="A0A4Y2J8H8"/>